<dbReference type="OrthoDB" id="5954035at2759"/>
<dbReference type="GO" id="GO:0051793">
    <property type="term" value="P:medium-chain fatty acid catabolic process"/>
    <property type="evidence" value="ECO:0007669"/>
    <property type="project" value="TreeGrafter"/>
</dbReference>
<evidence type="ECO:0000313" key="3">
    <source>
        <dbReference type="EMBL" id="KAF5331129.1"/>
    </source>
</evidence>
<protein>
    <recommendedName>
        <fullName evidence="2">AB hydrolase-1 domain-containing protein</fullName>
    </recommendedName>
</protein>
<dbReference type="InterPro" id="IPR000073">
    <property type="entry name" value="AB_hydrolase_1"/>
</dbReference>
<evidence type="ECO:0000259" key="2">
    <source>
        <dbReference type="Pfam" id="PF00561"/>
    </source>
</evidence>
<dbReference type="InterPro" id="IPR029058">
    <property type="entry name" value="AB_hydrolase_fold"/>
</dbReference>
<name>A0A8H5BX18_9AGAR</name>
<dbReference type="PANTHER" id="PTHR10794:SF63">
    <property type="entry name" value="ALPHA_BETA HYDROLASE 1, ISOFORM A"/>
    <property type="match status" value="1"/>
</dbReference>
<dbReference type="PANTHER" id="PTHR10794">
    <property type="entry name" value="ABHYDROLASE DOMAIN-CONTAINING PROTEIN"/>
    <property type="match status" value="1"/>
</dbReference>
<comment type="similarity">
    <text evidence="1">Belongs to the AB hydrolase superfamily. AB hydrolase 4 family.</text>
</comment>
<dbReference type="GO" id="GO:0008126">
    <property type="term" value="F:acetylesterase activity"/>
    <property type="evidence" value="ECO:0007669"/>
    <property type="project" value="TreeGrafter"/>
</dbReference>
<dbReference type="InterPro" id="IPR050960">
    <property type="entry name" value="AB_hydrolase_4_sf"/>
</dbReference>
<reference evidence="3 4" key="1">
    <citation type="journal article" date="2020" name="ISME J.">
        <title>Uncovering the hidden diversity of litter-decomposition mechanisms in mushroom-forming fungi.</title>
        <authorList>
            <person name="Floudas D."/>
            <person name="Bentzer J."/>
            <person name="Ahren D."/>
            <person name="Johansson T."/>
            <person name="Persson P."/>
            <person name="Tunlid A."/>
        </authorList>
    </citation>
    <scope>NUCLEOTIDE SEQUENCE [LARGE SCALE GENOMIC DNA]</scope>
    <source>
        <strain evidence="3 4">CBS 101986</strain>
    </source>
</reference>
<accession>A0A8H5BX18</accession>
<keyword evidence="4" id="KW-1185">Reference proteome</keyword>
<dbReference type="GO" id="GO:0051792">
    <property type="term" value="P:medium-chain fatty acid biosynthetic process"/>
    <property type="evidence" value="ECO:0007669"/>
    <property type="project" value="TreeGrafter"/>
</dbReference>
<dbReference type="GO" id="GO:0047372">
    <property type="term" value="F:monoacylglycerol lipase activity"/>
    <property type="evidence" value="ECO:0007669"/>
    <property type="project" value="TreeGrafter"/>
</dbReference>
<proteinExistence type="inferred from homology"/>
<comment type="caution">
    <text evidence="3">The sequence shown here is derived from an EMBL/GenBank/DDBJ whole genome shotgun (WGS) entry which is preliminary data.</text>
</comment>
<dbReference type="Gene3D" id="3.40.50.1820">
    <property type="entry name" value="alpha/beta hydrolase"/>
    <property type="match status" value="1"/>
</dbReference>
<evidence type="ECO:0000313" key="4">
    <source>
        <dbReference type="Proteomes" id="UP000567179"/>
    </source>
</evidence>
<dbReference type="Proteomes" id="UP000567179">
    <property type="component" value="Unassembled WGS sequence"/>
</dbReference>
<organism evidence="3 4">
    <name type="scientific">Psilocybe cf. subviscida</name>
    <dbReference type="NCBI Taxonomy" id="2480587"/>
    <lineage>
        <taxon>Eukaryota</taxon>
        <taxon>Fungi</taxon>
        <taxon>Dikarya</taxon>
        <taxon>Basidiomycota</taxon>
        <taxon>Agaricomycotina</taxon>
        <taxon>Agaricomycetes</taxon>
        <taxon>Agaricomycetidae</taxon>
        <taxon>Agaricales</taxon>
        <taxon>Agaricineae</taxon>
        <taxon>Strophariaceae</taxon>
        <taxon>Psilocybe</taxon>
    </lineage>
</organism>
<feature type="domain" description="AB hydrolase-1" evidence="2">
    <location>
        <begin position="129"/>
        <end position="251"/>
    </location>
</feature>
<dbReference type="AlphaFoldDB" id="A0A8H5BX18"/>
<dbReference type="EMBL" id="JAACJJ010000001">
    <property type="protein sequence ID" value="KAF5331129.1"/>
    <property type="molecule type" value="Genomic_DNA"/>
</dbReference>
<gene>
    <name evidence="3" type="ORF">D9619_005563</name>
</gene>
<sequence length="456" mass="50037">MSEALILIGLAFLGFVATLATIWRKDLHPIVHFSPQPTPLPIKTGEKGEVQEISFRTLLETRCKSLFTEFRPLWWIFNGHLQTIYCIFGDFSKNDRMWYDRTYLELADGGTVGLDFAPPDQSKIRPDAPIVVVQHGLTGGSYEAYVRAILSRACAPEEDGGLGYRAVVINFRGCAGVPLTSNLLYSAACVDDTRQALMHIAHKFPNAPLLGVGFSLGANVLTRYLGEEGEQSRVHSGCMLACPWDLVQNNWGGKHIYSKGLGGNLQNLMKRHFKVLTSDPDHIVAKAAQEAIKLKNPTLEKFDDVFTSIAGGHAPFPFKNSNGYYVWASSHKMVEHIRVPFLSINSADDPVVRHVPMDGGGNGKVAMVLTHGGGHLGWFQAGPGYVDRWTTKPVIEWLTLMGKEFVHDPKPRGRELFTDADGFLREKGRADLGIKVKEGGGIIDGNGGEAGTLQGL</sequence>
<dbReference type="SUPFAM" id="SSF53474">
    <property type="entry name" value="alpha/beta-Hydrolases"/>
    <property type="match status" value="1"/>
</dbReference>
<evidence type="ECO:0000256" key="1">
    <source>
        <dbReference type="ARBA" id="ARBA00010884"/>
    </source>
</evidence>
<dbReference type="Pfam" id="PF00561">
    <property type="entry name" value="Abhydrolase_1"/>
    <property type="match status" value="1"/>
</dbReference>